<geneLocation type="plasmid" evidence="1">
    <name>pAM65-52-8-7K</name>
</geneLocation>
<sequence length="66" mass="7591">MWGLGQSPWFLSRCGVIWRSQQGLAEPTPNEIWYSRLYQNFGFALSICYNNLKSSPLTEDNCEGKT</sequence>
<keyword evidence="1" id="KW-0614">Plasmid</keyword>
<name>A0A161J392_BACTI</name>
<reference evidence="1" key="1">
    <citation type="journal article" date="2017" name="Res. Microbiol.">
        <title>Comparative genomics of extrachromosomal elements in Bacillus thuringiensis subsp. israelensis.</title>
        <authorList>
            <person name="Bolotin A."/>
            <person name="Gillis A."/>
            <person name="Sanchis V."/>
            <person name="Nielsen-LeRoux C."/>
            <person name="Mahillon J."/>
            <person name="Lereclus D."/>
            <person name="Sorokin A."/>
        </authorList>
    </citation>
    <scope>NUCLEOTIDE SEQUENCE</scope>
    <source>
        <strain evidence="1">AM65-52</strain>
        <plasmid evidence="1">pAM65-52-8-7K</plasmid>
    </source>
</reference>
<proteinExistence type="predicted"/>
<organism evidence="1">
    <name type="scientific">Bacillus thuringiensis subsp. israelensis</name>
    <dbReference type="NCBI Taxonomy" id="1430"/>
    <lineage>
        <taxon>Bacteria</taxon>
        <taxon>Bacillati</taxon>
        <taxon>Bacillota</taxon>
        <taxon>Bacilli</taxon>
        <taxon>Bacillales</taxon>
        <taxon>Bacillaceae</taxon>
        <taxon>Bacillus</taxon>
        <taxon>Bacillus cereus group</taxon>
    </lineage>
</organism>
<dbReference type="AlphaFoldDB" id="A0A161J392"/>
<dbReference type="EMBL" id="CP013283">
    <property type="protein sequence ID" value="AND28861.1"/>
    <property type="molecule type" value="Genomic_DNA"/>
</dbReference>
<gene>
    <name evidence="1" type="ORF">ATN07_34720</name>
</gene>
<evidence type="ECO:0000313" key="1">
    <source>
        <dbReference type="EMBL" id="AND28861.1"/>
    </source>
</evidence>
<protein>
    <submittedName>
        <fullName evidence="1">Uncharacterized protein</fullName>
    </submittedName>
</protein>
<accession>A0A161J392</accession>